<evidence type="ECO:0000313" key="2">
    <source>
        <dbReference type="Proteomes" id="UP000324222"/>
    </source>
</evidence>
<protein>
    <submittedName>
        <fullName evidence="1">Uncharacterized protein</fullName>
    </submittedName>
</protein>
<dbReference type="Proteomes" id="UP000324222">
    <property type="component" value="Unassembled WGS sequence"/>
</dbReference>
<name>A0A5B7FAX9_PORTR</name>
<accession>A0A5B7FAX9</accession>
<comment type="caution">
    <text evidence="1">The sequence shown here is derived from an EMBL/GenBank/DDBJ whole genome shotgun (WGS) entry which is preliminary data.</text>
</comment>
<dbReference type="EMBL" id="VSRR010005541">
    <property type="protein sequence ID" value="MPC42717.1"/>
    <property type="molecule type" value="Genomic_DNA"/>
</dbReference>
<gene>
    <name evidence="1" type="ORF">E2C01_036345</name>
</gene>
<sequence length="84" mass="8480">MAIKGSVTSQSSCLSRSQVPPWRLVRPTLSLIGPQVNVTANGGSEGVASGARGSRVGPCVRCLGLIGSGQGTTMPVSDQPVCRG</sequence>
<reference evidence="1 2" key="1">
    <citation type="submission" date="2019-05" db="EMBL/GenBank/DDBJ databases">
        <title>Another draft genome of Portunus trituberculatus and its Hox gene families provides insights of decapod evolution.</title>
        <authorList>
            <person name="Jeong J.-H."/>
            <person name="Song I."/>
            <person name="Kim S."/>
            <person name="Choi T."/>
            <person name="Kim D."/>
            <person name="Ryu S."/>
            <person name="Kim W."/>
        </authorList>
    </citation>
    <scope>NUCLEOTIDE SEQUENCE [LARGE SCALE GENOMIC DNA]</scope>
    <source>
        <tissue evidence="1">Muscle</tissue>
    </source>
</reference>
<keyword evidence="2" id="KW-1185">Reference proteome</keyword>
<dbReference type="AlphaFoldDB" id="A0A5B7FAX9"/>
<organism evidence="1 2">
    <name type="scientific">Portunus trituberculatus</name>
    <name type="common">Swimming crab</name>
    <name type="synonym">Neptunus trituberculatus</name>
    <dbReference type="NCBI Taxonomy" id="210409"/>
    <lineage>
        <taxon>Eukaryota</taxon>
        <taxon>Metazoa</taxon>
        <taxon>Ecdysozoa</taxon>
        <taxon>Arthropoda</taxon>
        <taxon>Crustacea</taxon>
        <taxon>Multicrustacea</taxon>
        <taxon>Malacostraca</taxon>
        <taxon>Eumalacostraca</taxon>
        <taxon>Eucarida</taxon>
        <taxon>Decapoda</taxon>
        <taxon>Pleocyemata</taxon>
        <taxon>Brachyura</taxon>
        <taxon>Eubrachyura</taxon>
        <taxon>Portunoidea</taxon>
        <taxon>Portunidae</taxon>
        <taxon>Portuninae</taxon>
        <taxon>Portunus</taxon>
    </lineage>
</organism>
<proteinExistence type="predicted"/>
<evidence type="ECO:0000313" key="1">
    <source>
        <dbReference type="EMBL" id="MPC42717.1"/>
    </source>
</evidence>